<reference evidence="2 3" key="1">
    <citation type="submission" date="2019-12" db="EMBL/GenBank/DDBJ databases">
        <title>Comparative genomics gives insights into the taxonomy of the Azoarcus-Aromatoleum group and reveals separate origins of nif in the plant-associated Azoarcus and non-plant-associated Aromatoleum sub-groups.</title>
        <authorList>
            <person name="Lafos M."/>
            <person name="Maluk M."/>
            <person name="Batista M."/>
            <person name="Junghare M."/>
            <person name="Carmona M."/>
            <person name="Faoro H."/>
            <person name="Cruz L.M."/>
            <person name="Battistoni F."/>
            <person name="De Souza E."/>
            <person name="Pedrosa F."/>
            <person name="Chen W.-M."/>
            <person name="Poole P.S."/>
            <person name="Dixon R.A."/>
            <person name="James E.K."/>
        </authorList>
    </citation>
    <scope>NUCLEOTIDE SEQUENCE [LARGE SCALE GENOMIC DNA]</scope>
    <source>
        <strain evidence="2 3">22Lin</strain>
    </source>
</reference>
<feature type="transmembrane region" description="Helical" evidence="1">
    <location>
        <begin position="66"/>
        <end position="87"/>
    </location>
</feature>
<evidence type="ECO:0008006" key="4">
    <source>
        <dbReference type="Google" id="ProtNLM"/>
    </source>
</evidence>
<feature type="transmembrane region" description="Helical" evidence="1">
    <location>
        <begin position="20"/>
        <end position="46"/>
    </location>
</feature>
<proteinExistence type="predicted"/>
<evidence type="ECO:0000256" key="1">
    <source>
        <dbReference type="SAM" id="Phobius"/>
    </source>
</evidence>
<keyword evidence="1" id="KW-0812">Transmembrane</keyword>
<name>A0ABX1Q7L4_9RHOO</name>
<feature type="transmembrane region" description="Helical" evidence="1">
    <location>
        <begin position="93"/>
        <end position="115"/>
    </location>
</feature>
<keyword evidence="1" id="KW-0472">Membrane</keyword>
<dbReference type="EMBL" id="WTVQ01000002">
    <property type="protein sequence ID" value="NMG73397.1"/>
    <property type="molecule type" value="Genomic_DNA"/>
</dbReference>
<accession>A0ABX1Q7L4</accession>
<protein>
    <recommendedName>
        <fullName evidence="4">Transmembrane protein</fullName>
    </recommendedName>
</protein>
<sequence length="135" mass="14948">MPVEEHNLLKENMPGPPLAVAAQSLFLVNLMIAPGIAFLILVALWWHYRDSAPLLARNHLRQTVAASLWGGGLLVGVSVVIFLLGGFDNPWSWVVGVIYFVSFHAMMILFGVIGLNRAMLDRPYRFPVIGPKLLD</sequence>
<keyword evidence="1" id="KW-1133">Transmembrane helix</keyword>
<keyword evidence="3" id="KW-1185">Reference proteome</keyword>
<dbReference type="RefSeq" id="WP_169258556.1">
    <property type="nucleotide sequence ID" value="NZ_WTVQ01000002.1"/>
</dbReference>
<evidence type="ECO:0000313" key="2">
    <source>
        <dbReference type="EMBL" id="NMG73397.1"/>
    </source>
</evidence>
<evidence type="ECO:0000313" key="3">
    <source>
        <dbReference type="Proteomes" id="UP000648984"/>
    </source>
</evidence>
<gene>
    <name evidence="2" type="ORF">GPA25_01360</name>
</gene>
<dbReference type="Proteomes" id="UP000648984">
    <property type="component" value="Unassembled WGS sequence"/>
</dbReference>
<comment type="caution">
    <text evidence="2">The sequence shown here is derived from an EMBL/GenBank/DDBJ whole genome shotgun (WGS) entry which is preliminary data.</text>
</comment>
<organism evidence="2 3">
    <name type="scientific">Aromatoleum diolicum</name>
    <dbReference type="NCBI Taxonomy" id="75796"/>
    <lineage>
        <taxon>Bacteria</taxon>
        <taxon>Pseudomonadati</taxon>
        <taxon>Pseudomonadota</taxon>
        <taxon>Betaproteobacteria</taxon>
        <taxon>Rhodocyclales</taxon>
        <taxon>Rhodocyclaceae</taxon>
        <taxon>Aromatoleum</taxon>
    </lineage>
</organism>